<proteinExistence type="predicted"/>
<dbReference type="EMBL" id="CADCUM010000027">
    <property type="protein sequence ID" value="CAA9370471.1"/>
    <property type="molecule type" value="Genomic_DNA"/>
</dbReference>
<gene>
    <name evidence="2" type="ORF">AVDCRST_MAG32-700</name>
</gene>
<keyword evidence="1" id="KW-1133">Transmembrane helix</keyword>
<protein>
    <submittedName>
        <fullName evidence="2">Uncharacterized protein</fullName>
    </submittedName>
</protein>
<evidence type="ECO:0000256" key="1">
    <source>
        <dbReference type="SAM" id="Phobius"/>
    </source>
</evidence>
<keyword evidence="1" id="KW-0812">Transmembrane</keyword>
<organism evidence="2">
    <name type="scientific">uncultured Nocardioides sp</name>
    <dbReference type="NCBI Taxonomy" id="198441"/>
    <lineage>
        <taxon>Bacteria</taxon>
        <taxon>Bacillati</taxon>
        <taxon>Actinomycetota</taxon>
        <taxon>Actinomycetes</taxon>
        <taxon>Propionibacteriales</taxon>
        <taxon>Nocardioidaceae</taxon>
        <taxon>Nocardioides</taxon>
        <taxon>environmental samples</taxon>
    </lineage>
</organism>
<dbReference type="AlphaFoldDB" id="A0A6J4MW86"/>
<sequence>MRGWLSRRRDRAAARDAAMQALAEEYDAKLRAGDPDALEASRNYYDGDGGSTRFEAGLAAYLVVLTVSVVLLVGVFSLIERLTSG</sequence>
<feature type="transmembrane region" description="Helical" evidence="1">
    <location>
        <begin position="58"/>
        <end position="79"/>
    </location>
</feature>
<reference evidence="2" key="1">
    <citation type="submission" date="2020-02" db="EMBL/GenBank/DDBJ databases">
        <authorList>
            <person name="Meier V. D."/>
        </authorList>
    </citation>
    <scope>NUCLEOTIDE SEQUENCE</scope>
    <source>
        <strain evidence="2">AVDCRST_MAG32</strain>
    </source>
</reference>
<accession>A0A6J4MW86</accession>
<name>A0A6J4MW86_9ACTN</name>
<evidence type="ECO:0000313" key="2">
    <source>
        <dbReference type="EMBL" id="CAA9370471.1"/>
    </source>
</evidence>
<keyword evidence="1" id="KW-0472">Membrane</keyword>